<dbReference type="Pfam" id="PF09366">
    <property type="entry name" value="DUF1997"/>
    <property type="match status" value="1"/>
</dbReference>
<name>A0A2W4XX70_9CYAN</name>
<reference evidence="1 2" key="2">
    <citation type="submission" date="2018-06" db="EMBL/GenBank/DDBJ databases">
        <title>Metagenomic assembly of (sub)arctic Cyanobacteria and their associated microbiome from non-axenic cultures.</title>
        <authorList>
            <person name="Baurain D."/>
        </authorList>
    </citation>
    <scope>NUCLEOTIDE SEQUENCE [LARGE SCALE GENOMIC DNA]</scope>
    <source>
        <strain evidence="1">ULC027bin1</strain>
    </source>
</reference>
<dbReference type="InterPro" id="IPR018971">
    <property type="entry name" value="DUF1997"/>
</dbReference>
<dbReference type="Proteomes" id="UP000249794">
    <property type="component" value="Unassembled WGS sequence"/>
</dbReference>
<evidence type="ECO:0000313" key="2">
    <source>
        <dbReference type="Proteomes" id="UP000249794"/>
    </source>
</evidence>
<gene>
    <name evidence="1" type="ORF">DCF15_02255</name>
</gene>
<sequence>MVRFSASQSVTISVPSQPLSIEAYLSEVERLVYALVDASQVEVLSESLFRVKVRPIRFIGLSLQPVCDIEVWLEGKTVRLSSNRCQLEGYDSFNEKFSFSLQGYLVPQPTQSAQKLRGQANIIVSVDLPPSMWLTPRPLLERTGKGILNGILIALKQRLMRQLIKDYCVWASSSSKVSSLP</sequence>
<accession>A0A2W4XX70</accession>
<comment type="caution">
    <text evidence="1">The sequence shown here is derived from an EMBL/GenBank/DDBJ whole genome shotgun (WGS) entry which is preliminary data.</text>
</comment>
<dbReference type="EMBL" id="QBMP01000011">
    <property type="protein sequence ID" value="PZO60332.1"/>
    <property type="molecule type" value="Genomic_DNA"/>
</dbReference>
<dbReference type="PANTHER" id="PTHR34133:SF8">
    <property type="entry name" value="OS07G0633000 PROTEIN"/>
    <property type="match status" value="1"/>
</dbReference>
<evidence type="ECO:0000313" key="1">
    <source>
        <dbReference type="EMBL" id="PZO60332.1"/>
    </source>
</evidence>
<evidence type="ECO:0008006" key="3">
    <source>
        <dbReference type="Google" id="ProtNLM"/>
    </source>
</evidence>
<reference evidence="2" key="1">
    <citation type="submission" date="2018-04" db="EMBL/GenBank/DDBJ databases">
        <authorList>
            <person name="Cornet L."/>
        </authorList>
    </citation>
    <scope>NUCLEOTIDE SEQUENCE [LARGE SCALE GENOMIC DNA]</scope>
</reference>
<dbReference type="AlphaFoldDB" id="A0A2W4XX70"/>
<organism evidence="1 2">
    <name type="scientific">Phormidesmis priestleyi</name>
    <dbReference type="NCBI Taxonomy" id="268141"/>
    <lineage>
        <taxon>Bacteria</taxon>
        <taxon>Bacillati</taxon>
        <taxon>Cyanobacteriota</taxon>
        <taxon>Cyanophyceae</taxon>
        <taxon>Leptolyngbyales</taxon>
        <taxon>Leptolyngbyaceae</taxon>
        <taxon>Phormidesmis</taxon>
    </lineage>
</organism>
<dbReference type="PANTHER" id="PTHR34133">
    <property type="entry name" value="OS07G0633000 PROTEIN"/>
    <property type="match status" value="1"/>
</dbReference>
<protein>
    <recommendedName>
        <fullName evidence="3">DUF1997 domain-containing protein</fullName>
    </recommendedName>
</protein>
<proteinExistence type="predicted"/>